<dbReference type="PANTHER" id="PTHR31075:SF2">
    <property type="entry name" value="CENTROSOMAL PROTEIN OF 85 KDA-LIKE"/>
    <property type="match status" value="1"/>
</dbReference>
<dbReference type="PANTHER" id="PTHR31075">
    <property type="entry name" value="CENTROSOMAL PROTEIN OF 85 KDA"/>
    <property type="match status" value="1"/>
</dbReference>
<reference evidence="3" key="1">
    <citation type="submission" date="2025-08" db="UniProtKB">
        <authorList>
            <consortium name="Ensembl"/>
        </authorList>
    </citation>
    <scope>IDENTIFICATION</scope>
</reference>
<feature type="coiled-coil region" evidence="1">
    <location>
        <begin position="599"/>
        <end position="673"/>
    </location>
</feature>
<evidence type="ECO:0000313" key="4">
    <source>
        <dbReference type="Proteomes" id="UP000694403"/>
    </source>
</evidence>
<keyword evidence="1" id="KW-0175">Coiled coil</keyword>
<dbReference type="Proteomes" id="UP000694403">
    <property type="component" value="Unplaced"/>
</dbReference>
<evidence type="ECO:0000256" key="1">
    <source>
        <dbReference type="SAM" id="Coils"/>
    </source>
</evidence>
<name>A0A8C3RK28_CHESE</name>
<sequence length="777" mass="88464">MVGEFLVCYFGLPQLLTSFSVGPDYSSAGWLSGTESLWQATPISSSSRSNHLRRHSIASDSGDTGIGTSCSDSVEDHSTSSGTSLFKPSRSLVSIPTAHVMPSNASSSLSKHREALKSDCSQWSTNLLRSGGSRNLGIADNSLDMKDVRPVRKWSSLSKLSTPDGCSQDESVLSGDSRASTDRSGRDKTMSPQLRTNGSSCLHNSMELLKVEDKETGKKRSSTLECKYKFESCSKDDFGVSDSSNRRHVFDMTYSALPESKPNSASCEAFGHRYATLGQQAMNGVPIQPSVRTQMWLTEQLHANPLDCRTAEESYGLAAWQLQQLEDLTTGNEHPMQVLTGSSRQGYTGTGYQDFSNWESLMKIKEGLLRQKEIVIDRQKQQINSLHQKIRENEMRAQHARLSHLVNCEESYVTNVQHPQYENTLLQAPFSERSVSHCEELEQKLASVENKEMQLNEFLKQISNKSSEEKKKMEEKLKTRDRYINSLKKKCQKESEQNKDKQRRIETLEKYLADLPTLDDVERQSKQLHILEEKNKQLQETVTDLEKKLGETRTQCREKELQLVCQKKKEKDLVTTVQSLQQKVEKCLEDGIRLPMLDTKQLQSENECLKEKNEKAHKNSGTYSWKLTLQKMTNEIEDKERHIQQLNKTLLENQRLMEENAFLREQIRQMEQSRQPVSEKMPVADQLFKEMSHCLFDLKALCSILTQRAQGKEPNLSLLLGIRSMSCSAEENENYHCTETLTKKLSEVCQLRKDIDELRTIISDRYAQDMGDNCITQ</sequence>
<feature type="compositionally biased region" description="Basic and acidic residues" evidence="2">
    <location>
        <begin position="179"/>
        <end position="189"/>
    </location>
</feature>
<feature type="compositionally biased region" description="Polar residues" evidence="2">
    <location>
        <begin position="58"/>
        <end position="72"/>
    </location>
</feature>
<organism evidence="3 4">
    <name type="scientific">Chelydra serpentina</name>
    <name type="common">Snapping turtle</name>
    <name type="synonym">Testudo serpentina</name>
    <dbReference type="NCBI Taxonomy" id="8475"/>
    <lineage>
        <taxon>Eukaryota</taxon>
        <taxon>Metazoa</taxon>
        <taxon>Chordata</taxon>
        <taxon>Craniata</taxon>
        <taxon>Vertebrata</taxon>
        <taxon>Euteleostomi</taxon>
        <taxon>Archelosauria</taxon>
        <taxon>Testudinata</taxon>
        <taxon>Testudines</taxon>
        <taxon>Cryptodira</taxon>
        <taxon>Durocryptodira</taxon>
        <taxon>Americhelydia</taxon>
        <taxon>Chelydroidea</taxon>
        <taxon>Chelydridae</taxon>
        <taxon>Chelydra</taxon>
    </lineage>
</organism>
<dbReference type="GO" id="GO:0005813">
    <property type="term" value="C:centrosome"/>
    <property type="evidence" value="ECO:0007669"/>
    <property type="project" value="TreeGrafter"/>
</dbReference>
<evidence type="ECO:0000313" key="3">
    <source>
        <dbReference type="Ensembl" id="ENSCSRP00000000476.1"/>
    </source>
</evidence>
<feature type="region of interest" description="Disordered" evidence="2">
    <location>
        <begin position="47"/>
        <end position="86"/>
    </location>
</feature>
<dbReference type="InterPro" id="IPR040210">
    <property type="entry name" value="Cep85/Cep85L"/>
</dbReference>
<accession>A0A8C3RK28</accession>
<proteinExistence type="predicted"/>
<feature type="compositionally biased region" description="Polar residues" evidence="2">
    <location>
        <begin position="157"/>
        <end position="171"/>
    </location>
</feature>
<feature type="compositionally biased region" description="Polar residues" evidence="2">
    <location>
        <begin position="190"/>
        <end position="200"/>
    </location>
</feature>
<dbReference type="AlphaFoldDB" id="A0A8C3RK28"/>
<protein>
    <submittedName>
        <fullName evidence="3">Centrosomal protein 85 like</fullName>
    </submittedName>
</protein>
<keyword evidence="4" id="KW-1185">Reference proteome</keyword>
<feature type="region of interest" description="Disordered" evidence="2">
    <location>
        <begin position="157"/>
        <end position="200"/>
    </location>
</feature>
<evidence type="ECO:0000256" key="2">
    <source>
        <dbReference type="SAM" id="MobiDB-lite"/>
    </source>
</evidence>
<dbReference type="Ensembl" id="ENSCSRT00000000490.1">
    <property type="protein sequence ID" value="ENSCSRP00000000476.1"/>
    <property type="gene ID" value="ENSCSRG00000000389.1"/>
</dbReference>
<reference evidence="3" key="2">
    <citation type="submission" date="2025-09" db="UniProtKB">
        <authorList>
            <consortium name="Ensembl"/>
        </authorList>
    </citation>
    <scope>IDENTIFICATION</scope>
</reference>
<feature type="coiled-coil region" evidence="1">
    <location>
        <begin position="431"/>
        <end position="562"/>
    </location>
</feature>
<feature type="coiled-coil region" evidence="1">
    <location>
        <begin position="369"/>
        <end position="396"/>
    </location>
</feature>